<dbReference type="Gene3D" id="1.20.1250.20">
    <property type="entry name" value="MFS general substrate transporter like domains"/>
    <property type="match status" value="1"/>
</dbReference>
<dbReference type="Proteomes" id="UP000070501">
    <property type="component" value="Unassembled WGS sequence"/>
</dbReference>
<comment type="subcellular location">
    <subcellularLocation>
        <location evidence="1">Membrane</location>
        <topology evidence="1">Multi-pass membrane protein</topology>
    </subcellularLocation>
</comment>
<feature type="transmembrane region" description="Helical" evidence="6">
    <location>
        <begin position="551"/>
        <end position="569"/>
    </location>
</feature>
<feature type="transmembrane region" description="Helical" evidence="6">
    <location>
        <begin position="97"/>
        <end position="115"/>
    </location>
</feature>
<feature type="transmembrane region" description="Helical" evidence="6">
    <location>
        <begin position="152"/>
        <end position="176"/>
    </location>
</feature>
<keyword evidence="4 6" id="KW-0472">Membrane</keyword>
<feature type="region of interest" description="Disordered" evidence="5">
    <location>
        <begin position="1"/>
        <end position="49"/>
    </location>
</feature>
<dbReference type="PANTHER" id="PTHR23501:SF84">
    <property type="entry name" value="VACUOLAR MEMBRANE AMINO ACID UPTAKE TRANSPORTER FNX2"/>
    <property type="match status" value="1"/>
</dbReference>
<dbReference type="GO" id="GO:0000329">
    <property type="term" value="C:fungal-type vacuole membrane"/>
    <property type="evidence" value="ECO:0007669"/>
    <property type="project" value="TreeGrafter"/>
</dbReference>
<feature type="transmembrane region" description="Helical" evidence="6">
    <location>
        <begin position="217"/>
        <end position="235"/>
    </location>
</feature>
<proteinExistence type="predicted"/>
<accession>A0A136IRJ0</accession>
<dbReference type="PROSITE" id="PS50850">
    <property type="entry name" value="MFS"/>
    <property type="match status" value="1"/>
</dbReference>
<gene>
    <name evidence="8" type="ORF">Micbo1qcDRAFT_139251</name>
</gene>
<reference evidence="9" key="1">
    <citation type="submission" date="2016-02" db="EMBL/GenBank/DDBJ databases">
        <title>Draft genome sequence of Microdochium bolleyi, a fungal endophyte of beachgrass.</title>
        <authorList>
            <consortium name="DOE Joint Genome Institute"/>
            <person name="David A.S."/>
            <person name="May G."/>
            <person name="Haridas S."/>
            <person name="Lim J."/>
            <person name="Wang M."/>
            <person name="Labutti K."/>
            <person name="Lipzen A."/>
            <person name="Barry K."/>
            <person name="Grigoriev I.V."/>
        </authorList>
    </citation>
    <scope>NUCLEOTIDE SEQUENCE [LARGE SCALE GENOMIC DNA]</scope>
    <source>
        <strain evidence="9">J235TASD1</strain>
    </source>
</reference>
<evidence type="ECO:0000313" key="8">
    <source>
        <dbReference type="EMBL" id="KXJ87561.1"/>
    </source>
</evidence>
<feature type="transmembrane region" description="Helical" evidence="6">
    <location>
        <begin position="469"/>
        <end position="491"/>
    </location>
</feature>
<dbReference type="InterPro" id="IPR020846">
    <property type="entry name" value="MFS_dom"/>
</dbReference>
<organism evidence="8 9">
    <name type="scientific">Microdochium bolleyi</name>
    <dbReference type="NCBI Taxonomy" id="196109"/>
    <lineage>
        <taxon>Eukaryota</taxon>
        <taxon>Fungi</taxon>
        <taxon>Dikarya</taxon>
        <taxon>Ascomycota</taxon>
        <taxon>Pezizomycotina</taxon>
        <taxon>Sordariomycetes</taxon>
        <taxon>Xylariomycetidae</taxon>
        <taxon>Xylariales</taxon>
        <taxon>Microdochiaceae</taxon>
        <taxon>Microdochium</taxon>
    </lineage>
</organism>
<dbReference type="SUPFAM" id="SSF103473">
    <property type="entry name" value="MFS general substrate transporter"/>
    <property type="match status" value="1"/>
</dbReference>
<feature type="transmembrane region" description="Helical" evidence="6">
    <location>
        <begin position="299"/>
        <end position="318"/>
    </location>
</feature>
<evidence type="ECO:0000259" key="7">
    <source>
        <dbReference type="PROSITE" id="PS50850"/>
    </source>
</evidence>
<name>A0A136IRJ0_9PEZI</name>
<evidence type="ECO:0000313" key="9">
    <source>
        <dbReference type="Proteomes" id="UP000070501"/>
    </source>
</evidence>
<keyword evidence="3 6" id="KW-1133">Transmembrane helix</keyword>
<dbReference type="InParanoid" id="A0A136IRJ0"/>
<keyword evidence="2 6" id="KW-0812">Transmembrane</keyword>
<dbReference type="GO" id="GO:0015174">
    <property type="term" value="F:basic amino acid transmembrane transporter activity"/>
    <property type="evidence" value="ECO:0007669"/>
    <property type="project" value="TreeGrafter"/>
</dbReference>
<dbReference type="InterPro" id="IPR011701">
    <property type="entry name" value="MFS"/>
</dbReference>
<feature type="transmembrane region" description="Helical" evidence="6">
    <location>
        <begin position="127"/>
        <end position="146"/>
    </location>
</feature>
<evidence type="ECO:0000256" key="3">
    <source>
        <dbReference type="ARBA" id="ARBA00022989"/>
    </source>
</evidence>
<feature type="transmembrane region" description="Helical" evidence="6">
    <location>
        <begin position="330"/>
        <end position="353"/>
    </location>
</feature>
<feature type="transmembrane region" description="Helical" evidence="6">
    <location>
        <begin position="61"/>
        <end position="85"/>
    </location>
</feature>
<dbReference type="AlphaFoldDB" id="A0A136IRJ0"/>
<keyword evidence="9" id="KW-1185">Reference proteome</keyword>
<sequence>MDRIDETAPLLSTPAAAVAPPPPSAPTGEGPHHSQHHGHSHDEGCNGGQPDAVASKPNMAVIFPAVASGIFLAAADGTIVLVNYATISSELNALNKAQWIVTIYTLAVACFQPLYGKLCDIFGRKACLVAAYVLFALGCLACGMSTTIEGLIAARVLQAVGGSGLGTIISILLTDLVAEEDRGVWQGLLNIVYLFGASIGAPVGGFLAGSIGWRWSFIGQVPLSVLAIFVIVICLPDDTQSTMNSNNNDNNNSDSQASTLLAKLRRIDFLGSVSLIATIGAFLFALDRGGNVSWTAPEFYIPLLISAVTLPLFVYIELHVAPEPVMPPSVIFAPGLLPVYIYASMVFFSIIGLEFTLPLYYQARAGLSPQQAAVYLLPAMVAGTSTALVTGFWLRRRGQYYYALLFACACQVAGAVVVWLFSGGFGVGEAAAVLVVGQVISELGVGNVVVSALIAVINIGSSANSALQIAAYYSIRNMGSVLGVTAISTVIQQGLRDLLASELGGPGRGGSADEVDKIVEEVRRSLDVLRTLDPEVARIVRSCYGAAINRGFLLVLGVAALSVVPLVFIKGGRVARRKEQEAEGE</sequence>
<feature type="compositionally biased region" description="Low complexity" evidence="5">
    <location>
        <begin position="7"/>
        <end position="18"/>
    </location>
</feature>
<dbReference type="OrthoDB" id="3437016at2759"/>
<dbReference type="STRING" id="196109.A0A136IRJ0"/>
<evidence type="ECO:0000256" key="5">
    <source>
        <dbReference type="SAM" id="MobiDB-lite"/>
    </source>
</evidence>
<evidence type="ECO:0000256" key="6">
    <source>
        <dbReference type="SAM" id="Phobius"/>
    </source>
</evidence>
<dbReference type="InterPro" id="IPR036259">
    <property type="entry name" value="MFS_trans_sf"/>
</dbReference>
<dbReference type="PANTHER" id="PTHR23501">
    <property type="entry name" value="MAJOR FACILITATOR SUPERFAMILY"/>
    <property type="match status" value="1"/>
</dbReference>
<dbReference type="Gene3D" id="1.20.1720.10">
    <property type="entry name" value="Multidrug resistance protein D"/>
    <property type="match status" value="1"/>
</dbReference>
<feature type="transmembrane region" description="Helical" evidence="6">
    <location>
        <begin position="433"/>
        <end position="457"/>
    </location>
</feature>
<evidence type="ECO:0000256" key="2">
    <source>
        <dbReference type="ARBA" id="ARBA00022692"/>
    </source>
</evidence>
<evidence type="ECO:0000256" key="1">
    <source>
        <dbReference type="ARBA" id="ARBA00004141"/>
    </source>
</evidence>
<feature type="transmembrane region" description="Helical" evidence="6">
    <location>
        <begin position="188"/>
        <end position="211"/>
    </location>
</feature>
<dbReference type="Pfam" id="PF07690">
    <property type="entry name" value="MFS_1"/>
    <property type="match status" value="1"/>
</dbReference>
<feature type="transmembrane region" description="Helical" evidence="6">
    <location>
        <begin position="373"/>
        <end position="394"/>
    </location>
</feature>
<feature type="transmembrane region" description="Helical" evidence="6">
    <location>
        <begin position="269"/>
        <end position="287"/>
    </location>
</feature>
<feature type="domain" description="Major facilitator superfamily (MFS) profile" evidence="7">
    <location>
        <begin position="62"/>
        <end position="574"/>
    </location>
</feature>
<evidence type="ECO:0000256" key="4">
    <source>
        <dbReference type="ARBA" id="ARBA00023136"/>
    </source>
</evidence>
<feature type="transmembrane region" description="Helical" evidence="6">
    <location>
        <begin position="401"/>
        <end position="421"/>
    </location>
</feature>
<protein>
    <submittedName>
        <fullName evidence="8">Putative MFS multidrug transporter</fullName>
    </submittedName>
</protein>
<dbReference type="EMBL" id="KQ964262">
    <property type="protein sequence ID" value="KXJ87561.1"/>
    <property type="molecule type" value="Genomic_DNA"/>
</dbReference>